<dbReference type="RefSeq" id="WP_301697803.1">
    <property type="nucleotide sequence ID" value="NZ_JAUJYW010000003.1"/>
</dbReference>
<keyword evidence="4 5" id="KW-0326">Glycosidase</keyword>
<name>A0ABT8PT13_9ENTR</name>
<dbReference type="InterPro" id="IPR038417">
    <property type="entry name" value="Alpga-gal_N_sf"/>
</dbReference>
<feature type="domain" description="Glycosyl hydrolase family 36 N-terminal" evidence="7">
    <location>
        <begin position="29"/>
        <end position="285"/>
    </location>
</feature>
<evidence type="ECO:0000256" key="1">
    <source>
        <dbReference type="ARBA" id="ARBA00001255"/>
    </source>
</evidence>
<evidence type="ECO:0000256" key="4">
    <source>
        <dbReference type="ARBA" id="ARBA00023295"/>
    </source>
</evidence>
<dbReference type="InterPro" id="IPR013785">
    <property type="entry name" value="Aldolase_TIM"/>
</dbReference>
<dbReference type="PANTHER" id="PTHR43053">
    <property type="entry name" value="GLYCOSIDASE FAMILY 31"/>
    <property type="match status" value="1"/>
</dbReference>
<dbReference type="InterPro" id="IPR050985">
    <property type="entry name" value="Alpha-glycosidase_related"/>
</dbReference>
<dbReference type="InterPro" id="IPR013780">
    <property type="entry name" value="Glyco_hydro_b"/>
</dbReference>
<proteinExistence type="inferred from homology"/>
<evidence type="ECO:0000259" key="6">
    <source>
        <dbReference type="Pfam" id="PF16874"/>
    </source>
</evidence>
<dbReference type="PRINTS" id="PR00743">
    <property type="entry name" value="GLHYDRLASE36"/>
</dbReference>
<keyword evidence="9" id="KW-1185">Reference proteome</keyword>
<accession>A0ABT8PT13</accession>
<dbReference type="Gene3D" id="3.20.20.70">
    <property type="entry name" value="Aldolase class I"/>
    <property type="match status" value="1"/>
</dbReference>
<evidence type="ECO:0000259" key="7">
    <source>
        <dbReference type="Pfam" id="PF16875"/>
    </source>
</evidence>
<gene>
    <name evidence="8" type="ORF">Q0A17_06990</name>
</gene>
<dbReference type="EMBL" id="JAUJYW010000003">
    <property type="protein sequence ID" value="MDN8599152.1"/>
    <property type="molecule type" value="Genomic_DNA"/>
</dbReference>
<keyword evidence="3 5" id="KW-0378">Hydrolase</keyword>
<dbReference type="Pfam" id="PF02065">
    <property type="entry name" value="Melibiase"/>
    <property type="match status" value="1"/>
</dbReference>
<dbReference type="Gene3D" id="2.70.98.60">
    <property type="entry name" value="alpha-galactosidase from lactobacil brevis"/>
    <property type="match status" value="1"/>
</dbReference>
<dbReference type="InterPro" id="IPR002252">
    <property type="entry name" value="Glyco_hydro_36"/>
</dbReference>
<dbReference type="GO" id="GO:0004557">
    <property type="term" value="F:alpha-galactosidase activity"/>
    <property type="evidence" value="ECO:0007669"/>
    <property type="project" value="UniProtKB-EC"/>
</dbReference>
<evidence type="ECO:0000313" key="9">
    <source>
        <dbReference type="Proteomes" id="UP001174867"/>
    </source>
</evidence>
<dbReference type="Pfam" id="PF16875">
    <property type="entry name" value="Glyco_hydro_36N"/>
    <property type="match status" value="1"/>
</dbReference>
<dbReference type="Pfam" id="PF16874">
    <property type="entry name" value="Glyco_hydro_36C"/>
    <property type="match status" value="1"/>
</dbReference>
<dbReference type="InterPro" id="IPR031704">
    <property type="entry name" value="Glyco_hydro_36_N"/>
</dbReference>
<dbReference type="InterPro" id="IPR031705">
    <property type="entry name" value="Glyco_hydro_36_C"/>
</dbReference>
<dbReference type="CDD" id="cd14791">
    <property type="entry name" value="GH36"/>
    <property type="match status" value="1"/>
</dbReference>
<dbReference type="EC" id="3.2.1.22" evidence="2 5"/>
<dbReference type="PROSITE" id="PS00512">
    <property type="entry name" value="ALPHA_GALACTOSIDASE"/>
    <property type="match status" value="1"/>
</dbReference>
<comment type="similarity">
    <text evidence="5">Belongs to the glycosyl hydrolase.</text>
</comment>
<dbReference type="SUPFAM" id="SSF51445">
    <property type="entry name" value="(Trans)glycosidases"/>
    <property type="match status" value="1"/>
</dbReference>
<evidence type="ECO:0000256" key="5">
    <source>
        <dbReference type="PIRNR" id="PIRNR005536"/>
    </source>
</evidence>
<dbReference type="Gene3D" id="2.60.40.1180">
    <property type="entry name" value="Golgi alpha-mannosidase II"/>
    <property type="match status" value="1"/>
</dbReference>
<evidence type="ECO:0000256" key="3">
    <source>
        <dbReference type="ARBA" id="ARBA00022801"/>
    </source>
</evidence>
<reference evidence="8 9" key="1">
    <citation type="submission" date="2023-07" db="EMBL/GenBank/DDBJ databases">
        <title>Citrobacter selenititolerans sp. nov., isolated from seleniferous soil.</title>
        <authorList>
            <person name="Zhang S."/>
            <person name="Li K."/>
            <person name="Peng J."/>
            <person name="Wang H."/>
            <person name="Sun J."/>
            <person name="Guo Y."/>
        </authorList>
    </citation>
    <scope>NUCLEOTIDE SEQUENCE [LARGE SCALE GENOMIC DNA]</scope>
    <source>
        <strain evidence="8 9">S2-9</strain>
    </source>
</reference>
<dbReference type="InterPro" id="IPR017853">
    <property type="entry name" value="GH"/>
</dbReference>
<dbReference type="InterPro" id="IPR000111">
    <property type="entry name" value="Glyco_hydro_27/36_CS"/>
</dbReference>
<comment type="caution">
    <text evidence="8">The sequence shown here is derived from an EMBL/GenBank/DDBJ whole genome shotgun (WGS) entry which is preliminary data.</text>
</comment>
<dbReference type="PANTHER" id="PTHR43053:SF3">
    <property type="entry name" value="ALPHA-GALACTOSIDASE C-RELATED"/>
    <property type="match status" value="1"/>
</dbReference>
<sequence length="732" mass="83250">MISWNEQTQTFHLQNDNISYVLTVAHGRYLTHGYWGKRVTTWSRGYDYPALDRSSFSPTPAAWPDRTFSLDTALQEYPGHGAGDYREPAFEVRYADGHQVSNLHYVSHRIVAGKPGLHGLPATWVEQDNDAQTLIITLADSVTHLQAELSYTIFRQHAAIARSAKLTNKATQPLRVLRALSCSLDLPDARWQQIQFPGAWARERQWHRQALNPGINVLDSKRGASSTHQQPFIGLVRPETTEMQGEACGIHLVYSGNFTARTEVDAYHQTRLLLGINPHGFGWQLSPGEQFQTPEAVLAWSDEGLNGLSQTLHNLYRDNLARGPHRHQLRPILANNWESTYFDFNEEKLLKFASNAKALGVELLMLDDGWFGERNGDTSSLGDWFVNRQKFPDGLQPLIDSVHAMDMKFGLWFEPEMISRRSELFRLHPDWVLNAGEQPLSEGRNQYILDLGREEVRANILAQMSTFIDEHPIDYIKWDMNRNMTEVGSSTAQPECQQETAHRYILGLYALLDALTTRFPHILFECCAGGGGRFDPGMLYYMPQAWVSDNTDATSRVHIQYSTSLLYPPVMQCAHVSEVPNHQMGRSTSMDMRGAVAMSGNYGLMLDLMRSDSERDEAVKQQIGFYKQYRQLLQFGTFWRLVSPWENTDFAAWMFVSPDQSKALVMAFSLVSQASAPLRLLRLAGLAPDAHYRIDDTEKTAGGDELMYRGLWIDPPLSRDYTSRVWHLTRIS</sequence>
<organism evidence="8 9">
    <name type="scientific">Citrobacter enshiensis</name>
    <dbReference type="NCBI Taxonomy" id="2971264"/>
    <lineage>
        <taxon>Bacteria</taxon>
        <taxon>Pseudomonadati</taxon>
        <taxon>Pseudomonadota</taxon>
        <taxon>Gammaproteobacteria</taxon>
        <taxon>Enterobacterales</taxon>
        <taxon>Enterobacteriaceae</taxon>
        <taxon>Citrobacter</taxon>
    </lineage>
</organism>
<feature type="domain" description="Glycosyl hydrolase family 36 C-terminal" evidence="6">
    <location>
        <begin position="651"/>
        <end position="728"/>
    </location>
</feature>
<dbReference type="PIRSF" id="PIRSF005536">
    <property type="entry name" value="Agal"/>
    <property type="match status" value="1"/>
</dbReference>
<comment type="catalytic activity">
    <reaction evidence="1 5">
        <text>Hydrolysis of terminal, non-reducing alpha-D-galactose residues in alpha-D-galactosides, including galactose oligosaccharides, galactomannans and galactolipids.</text>
        <dbReference type="EC" id="3.2.1.22"/>
    </reaction>
</comment>
<dbReference type="Proteomes" id="UP001174867">
    <property type="component" value="Unassembled WGS sequence"/>
</dbReference>
<evidence type="ECO:0000256" key="2">
    <source>
        <dbReference type="ARBA" id="ARBA00012755"/>
    </source>
</evidence>
<protein>
    <recommendedName>
        <fullName evidence="2 5">Alpha-galactosidase</fullName>
        <ecNumber evidence="2 5">3.2.1.22</ecNumber>
    </recommendedName>
</protein>
<evidence type="ECO:0000313" key="8">
    <source>
        <dbReference type="EMBL" id="MDN8599152.1"/>
    </source>
</evidence>